<evidence type="ECO:0000313" key="2">
    <source>
        <dbReference type="WBParaSite" id="PS1159_v2.g16145.t1"/>
    </source>
</evidence>
<name>A0AC35FCV7_9BILA</name>
<protein>
    <submittedName>
        <fullName evidence="2">Uncharacterized protein</fullName>
    </submittedName>
</protein>
<accession>A0AC35FCV7</accession>
<evidence type="ECO:0000313" key="1">
    <source>
        <dbReference type="Proteomes" id="UP000887580"/>
    </source>
</evidence>
<reference evidence="2" key="1">
    <citation type="submission" date="2022-11" db="UniProtKB">
        <authorList>
            <consortium name="WormBaseParasite"/>
        </authorList>
    </citation>
    <scope>IDENTIFICATION</scope>
</reference>
<dbReference type="WBParaSite" id="PS1159_v2.g16145.t1">
    <property type="protein sequence ID" value="PS1159_v2.g16145.t1"/>
    <property type="gene ID" value="PS1159_v2.g16145"/>
</dbReference>
<proteinExistence type="predicted"/>
<sequence length="200" mass="22887">MFALAVYTILQLQYTFVVCGSRSKRISFQLYSAINDTQVTFPIICVSIGLFLANVFLDPAFILTAQEYFPFLHLIDESRSIKDLAFWNELQALTIPIFSLIIFAFLIRHALSINATGTYDKALSDCANSLKTYYETMKLPPEIRQSHRTKKIYNCIPKQPLQHLQEQQQQKQQPPKVTNSTLEQLNKKHKVDLNADGVAL</sequence>
<organism evidence="1 2">
    <name type="scientific">Panagrolaimus sp. PS1159</name>
    <dbReference type="NCBI Taxonomy" id="55785"/>
    <lineage>
        <taxon>Eukaryota</taxon>
        <taxon>Metazoa</taxon>
        <taxon>Ecdysozoa</taxon>
        <taxon>Nematoda</taxon>
        <taxon>Chromadorea</taxon>
        <taxon>Rhabditida</taxon>
        <taxon>Tylenchina</taxon>
        <taxon>Panagrolaimomorpha</taxon>
        <taxon>Panagrolaimoidea</taxon>
        <taxon>Panagrolaimidae</taxon>
        <taxon>Panagrolaimus</taxon>
    </lineage>
</organism>
<dbReference type="Proteomes" id="UP000887580">
    <property type="component" value="Unplaced"/>
</dbReference>